<gene>
    <name evidence="7" type="ORF">CSSPTR1EN2_LOCUS11344</name>
</gene>
<dbReference type="SUPFAM" id="SSF55856">
    <property type="entry name" value="Cytochrome b5-like heme/steroid binding domain"/>
    <property type="match status" value="1"/>
</dbReference>
<name>A0ABP0U4N2_9BRYO</name>
<dbReference type="Pfam" id="PF00173">
    <property type="entry name" value="Cyt-b5"/>
    <property type="match status" value="1"/>
</dbReference>
<evidence type="ECO:0000256" key="2">
    <source>
        <dbReference type="ARBA" id="ARBA00022723"/>
    </source>
</evidence>
<dbReference type="EMBL" id="OZ019911">
    <property type="protein sequence ID" value="CAK9212653.1"/>
    <property type="molecule type" value="Genomic_DNA"/>
</dbReference>
<dbReference type="InterPro" id="IPR050668">
    <property type="entry name" value="Cytochrome_b5"/>
</dbReference>
<keyword evidence="8" id="KW-1185">Reference proteome</keyword>
<evidence type="ECO:0000256" key="1">
    <source>
        <dbReference type="ARBA" id="ARBA00022617"/>
    </source>
</evidence>
<dbReference type="PANTHER" id="PTHR19359:SF141">
    <property type="entry name" value="CYTOCHROME B5 HEME-BINDING DOMAIN-CONTAINING PROTEIN"/>
    <property type="match status" value="1"/>
</dbReference>
<dbReference type="InterPro" id="IPR018506">
    <property type="entry name" value="Cyt_B5_heme-BS"/>
</dbReference>
<organism evidence="7 8">
    <name type="scientific">Sphagnum troendelagicum</name>
    <dbReference type="NCBI Taxonomy" id="128251"/>
    <lineage>
        <taxon>Eukaryota</taxon>
        <taxon>Viridiplantae</taxon>
        <taxon>Streptophyta</taxon>
        <taxon>Embryophyta</taxon>
        <taxon>Bryophyta</taxon>
        <taxon>Sphagnophytina</taxon>
        <taxon>Sphagnopsida</taxon>
        <taxon>Sphagnales</taxon>
        <taxon>Sphagnaceae</taxon>
        <taxon>Sphagnum</taxon>
    </lineage>
</organism>
<feature type="domain" description="Cytochrome b5 heme-binding" evidence="6">
    <location>
        <begin position="5"/>
        <end position="81"/>
    </location>
</feature>
<dbReference type="PRINTS" id="PR00363">
    <property type="entry name" value="CYTOCHROMEB5"/>
</dbReference>
<dbReference type="PROSITE" id="PS50255">
    <property type="entry name" value="CYTOCHROME_B5_2"/>
    <property type="match status" value="1"/>
</dbReference>
<keyword evidence="3 5" id="KW-0408">Iron</keyword>
<protein>
    <recommendedName>
        <fullName evidence="6">Cytochrome b5 heme-binding domain-containing protein</fullName>
    </recommendedName>
</protein>
<keyword evidence="2 5" id="KW-0479">Metal-binding</keyword>
<evidence type="ECO:0000313" key="7">
    <source>
        <dbReference type="EMBL" id="CAK9212653.1"/>
    </source>
</evidence>
<evidence type="ECO:0000256" key="4">
    <source>
        <dbReference type="ARBA" id="ARBA00038168"/>
    </source>
</evidence>
<sequence>MEEEKKTFDLKEVAQHKAQDDCWMVIHGKVYDVTKFLDEHPGGDEVLLQTAGTDATDEFDDAGHSDNAKAQMEDFYLGDCAELLKTKDKDVSAKDHILNATESTTESVGILSKFLQFLIPLALFGIAVAIRRYGNEGENVA</sequence>
<dbReference type="InterPro" id="IPR001199">
    <property type="entry name" value="Cyt_B5-like_heme/steroid-bd"/>
</dbReference>
<dbReference type="PROSITE" id="PS00191">
    <property type="entry name" value="CYTOCHROME_B5_1"/>
    <property type="match status" value="1"/>
</dbReference>
<reference evidence="7" key="1">
    <citation type="submission" date="2024-02" db="EMBL/GenBank/DDBJ databases">
        <authorList>
            <consortium name="ELIXIR-Norway"/>
            <consortium name="Elixir Norway"/>
        </authorList>
    </citation>
    <scope>NUCLEOTIDE SEQUENCE</scope>
</reference>
<dbReference type="Gene3D" id="3.10.120.10">
    <property type="entry name" value="Cytochrome b5-like heme/steroid binding domain"/>
    <property type="match status" value="1"/>
</dbReference>
<keyword evidence="1 5" id="KW-0349">Heme</keyword>
<evidence type="ECO:0000259" key="6">
    <source>
        <dbReference type="PROSITE" id="PS50255"/>
    </source>
</evidence>
<accession>A0ABP0U4N2</accession>
<dbReference type="PANTHER" id="PTHR19359">
    <property type="entry name" value="CYTOCHROME B5"/>
    <property type="match status" value="1"/>
</dbReference>
<evidence type="ECO:0000313" key="8">
    <source>
        <dbReference type="Proteomes" id="UP001497512"/>
    </source>
</evidence>
<evidence type="ECO:0000256" key="3">
    <source>
        <dbReference type="ARBA" id="ARBA00023004"/>
    </source>
</evidence>
<proteinExistence type="inferred from homology"/>
<dbReference type="Proteomes" id="UP001497512">
    <property type="component" value="Chromosome 19"/>
</dbReference>
<dbReference type="InterPro" id="IPR036400">
    <property type="entry name" value="Cyt_B5-like_heme/steroid_sf"/>
</dbReference>
<comment type="similarity">
    <text evidence="4 5">Belongs to the cytochrome b5 family.</text>
</comment>
<evidence type="ECO:0000256" key="5">
    <source>
        <dbReference type="RuleBase" id="RU362121"/>
    </source>
</evidence>
<dbReference type="SMART" id="SM01117">
    <property type="entry name" value="Cyt-b5"/>
    <property type="match status" value="1"/>
</dbReference>